<dbReference type="PROSITE" id="PS51257">
    <property type="entry name" value="PROKAR_LIPOPROTEIN"/>
    <property type="match status" value="1"/>
</dbReference>
<feature type="chain" id="PRO_5036172743" description="Carboxypeptidase regulatory-like domain-containing protein" evidence="2">
    <location>
        <begin position="25"/>
        <end position="316"/>
    </location>
</feature>
<feature type="compositionally biased region" description="Pro residues" evidence="1">
    <location>
        <begin position="295"/>
        <end position="304"/>
    </location>
</feature>
<dbReference type="EMBL" id="LR586016">
    <property type="protein sequence ID" value="VIP01929.1"/>
    <property type="molecule type" value="Genomic_DNA"/>
</dbReference>
<evidence type="ECO:0000313" key="4">
    <source>
        <dbReference type="Proteomes" id="UP000464378"/>
    </source>
</evidence>
<evidence type="ECO:0000256" key="2">
    <source>
        <dbReference type="SAM" id="SignalP"/>
    </source>
</evidence>
<accession>A0A6C2YL23</accession>
<dbReference type="SUPFAM" id="SSF49464">
    <property type="entry name" value="Carboxypeptidase regulatory domain-like"/>
    <property type="match status" value="1"/>
</dbReference>
<reference evidence="3" key="1">
    <citation type="submission" date="2019-04" db="EMBL/GenBank/DDBJ databases">
        <authorList>
            <consortium name="Science for Life Laboratories"/>
        </authorList>
    </citation>
    <scope>NUCLEOTIDE SEQUENCE</scope>
    <source>
        <strain evidence="3">MBLW1</strain>
    </source>
</reference>
<gene>
    <name evidence="3" type="ORF">GMBLW1_20310</name>
</gene>
<dbReference type="InParanoid" id="A0A6C2YL23"/>
<evidence type="ECO:0008006" key="5">
    <source>
        <dbReference type="Google" id="ProtNLM"/>
    </source>
</evidence>
<dbReference type="Proteomes" id="UP000464378">
    <property type="component" value="Chromosome"/>
</dbReference>
<sequence length="316" mass="34240">MRRTVRLLGVWTLGLAMLSLGCNRGGSNGVAIVTEPEASGPVLTPVEAKGYGTITGVVTFDGTPPLMKPIAMGDHPHAPHCQSKDLMDESWVVNPTNRGVANVVVWVKPPKGSFFPLPPDAQKTWTDEVHMDQPKCAFTPRVVTMFPEYYDAQANKLRSTSQLLVIRNDSPVVHSAEILGSIAQNSSQITTIPAKVPGGKPSEQAFRLKSDRNVMTVNCSLHRWMRGFVWAFDHPYSAVTDANGRFEIKHVPAGSELTFSVWHEQGQLSVPKTGQPITVPADGTLNLPLTIQMPAPLPTPPMPMLDPAGSPDAKSK</sequence>
<feature type="region of interest" description="Disordered" evidence="1">
    <location>
        <begin position="295"/>
        <end position="316"/>
    </location>
</feature>
<organism evidence="3">
    <name type="scientific">Tuwongella immobilis</name>
    <dbReference type="NCBI Taxonomy" id="692036"/>
    <lineage>
        <taxon>Bacteria</taxon>
        <taxon>Pseudomonadati</taxon>
        <taxon>Planctomycetota</taxon>
        <taxon>Planctomycetia</taxon>
        <taxon>Gemmatales</taxon>
        <taxon>Gemmataceae</taxon>
        <taxon>Tuwongella</taxon>
    </lineage>
</organism>
<evidence type="ECO:0000256" key="1">
    <source>
        <dbReference type="SAM" id="MobiDB-lite"/>
    </source>
</evidence>
<dbReference type="KEGG" id="tim:GMBLW1_20310"/>
<dbReference type="InterPro" id="IPR008969">
    <property type="entry name" value="CarboxyPept-like_regulatory"/>
</dbReference>
<name>A0A6C2YL23_9BACT</name>
<evidence type="ECO:0000313" key="3">
    <source>
        <dbReference type="EMBL" id="VIP01929.1"/>
    </source>
</evidence>
<keyword evidence="2" id="KW-0732">Signal</keyword>
<protein>
    <recommendedName>
        <fullName evidence="5">Carboxypeptidase regulatory-like domain-containing protein</fullName>
    </recommendedName>
</protein>
<feature type="signal peptide" evidence="2">
    <location>
        <begin position="1"/>
        <end position="24"/>
    </location>
</feature>
<proteinExistence type="predicted"/>
<dbReference type="AlphaFoldDB" id="A0A6C2YL23"/>
<dbReference type="EMBL" id="LR593887">
    <property type="protein sequence ID" value="VTR99875.1"/>
    <property type="molecule type" value="Genomic_DNA"/>
</dbReference>
<keyword evidence="4" id="KW-1185">Reference proteome</keyword>
<dbReference type="RefSeq" id="WP_162657164.1">
    <property type="nucleotide sequence ID" value="NZ_LR593887.1"/>
</dbReference>